<evidence type="ECO:0000313" key="2">
    <source>
        <dbReference type="EMBL" id="CAD7656580.1"/>
    </source>
</evidence>
<feature type="compositionally biased region" description="Low complexity" evidence="1">
    <location>
        <begin position="1058"/>
        <end position="1074"/>
    </location>
</feature>
<feature type="compositionally biased region" description="Polar residues" evidence="1">
    <location>
        <begin position="554"/>
        <end position="565"/>
    </location>
</feature>
<gene>
    <name evidence="2" type="ORF">ONB1V03_LOCUS13216</name>
</gene>
<dbReference type="GO" id="GO:0008139">
    <property type="term" value="F:nuclear localization sequence binding"/>
    <property type="evidence" value="ECO:0007669"/>
    <property type="project" value="TreeGrafter"/>
</dbReference>
<dbReference type="GO" id="GO:0006405">
    <property type="term" value="P:RNA export from nucleus"/>
    <property type="evidence" value="ECO:0007669"/>
    <property type="project" value="TreeGrafter"/>
</dbReference>
<feature type="compositionally biased region" description="Polar residues" evidence="1">
    <location>
        <begin position="963"/>
        <end position="974"/>
    </location>
</feature>
<dbReference type="GO" id="GO:0017056">
    <property type="term" value="F:structural constituent of nuclear pore"/>
    <property type="evidence" value="ECO:0007669"/>
    <property type="project" value="TreeGrafter"/>
</dbReference>
<feature type="region of interest" description="Disordered" evidence="1">
    <location>
        <begin position="1058"/>
        <end position="1096"/>
    </location>
</feature>
<dbReference type="InterPro" id="IPR026054">
    <property type="entry name" value="Nucleoporin"/>
</dbReference>
<feature type="region of interest" description="Disordered" evidence="1">
    <location>
        <begin position="643"/>
        <end position="685"/>
    </location>
</feature>
<feature type="non-terminal residue" evidence="2">
    <location>
        <position position="1"/>
    </location>
</feature>
<evidence type="ECO:0008006" key="4">
    <source>
        <dbReference type="Google" id="ProtNLM"/>
    </source>
</evidence>
<feature type="compositionally biased region" description="Basic and acidic residues" evidence="1">
    <location>
        <begin position="540"/>
        <end position="549"/>
    </location>
</feature>
<dbReference type="PANTHER" id="PTHR23193">
    <property type="entry name" value="NUCLEAR PORE COMPLEX PROTEIN NUP"/>
    <property type="match status" value="1"/>
</dbReference>
<dbReference type="GO" id="GO:0005643">
    <property type="term" value="C:nuclear pore"/>
    <property type="evidence" value="ECO:0007669"/>
    <property type="project" value="TreeGrafter"/>
</dbReference>
<feature type="compositionally biased region" description="Basic and acidic residues" evidence="1">
    <location>
        <begin position="644"/>
        <end position="655"/>
    </location>
</feature>
<feature type="region of interest" description="Disordered" evidence="1">
    <location>
        <begin position="864"/>
        <end position="901"/>
    </location>
</feature>
<feature type="region of interest" description="Disordered" evidence="1">
    <location>
        <begin position="534"/>
        <end position="583"/>
    </location>
</feature>
<dbReference type="EMBL" id="CAJPVJ010011376">
    <property type="protein sequence ID" value="CAG2173767.1"/>
    <property type="molecule type" value="Genomic_DNA"/>
</dbReference>
<dbReference type="OrthoDB" id="6515630at2759"/>
<proteinExistence type="predicted"/>
<evidence type="ECO:0000256" key="1">
    <source>
        <dbReference type="SAM" id="MobiDB-lite"/>
    </source>
</evidence>
<sequence length="1096" mass="113645">VSAPAFGIPVTPVPSLTTDVIKAVPKPPEPKPQTPASNQQPVHQSTLPAPEYKSHHASGGQSATGAKSPTAEETAAATHELYMTAIKEQIIEFKKLMAETSKKFSQIKVKIGEKEEQMRLRSDTRLIEDVLKEIKENFRSTGRDTSTLQSSLIESFSLLEEAKSIMNRNVDPNYRHLLRQRALDPITSRRMQDILALNAYIETQLRELDAKFEQEWYEFLDKRKALKGKPPARLQGNSGLDLIYKTLANNQRAISALKIHVDSIDGASPDSVSPLRVRARGGVGSREGSTPDSSHQKLVDKLSQTMDKTTIKDIPDANLPIDRVFKLKTISAEKLNNLRQFFENRAKVPVRRAVDNSSRFMSAIKKLKDKEKSIQTASPAKSDSFVANRSAADQRPPLTAPAVAPQMTSIDNKVIITPTVVTKSPERPVPTKPVETATTPAFAPKLSLNLPSLSSPFDLNAKSTPTVPLVPSKTTGAAKSADVFQSFASKPLSFSLSATPVNTAFKSTPISSTPAKPTPTAAAAPVVQNLISAKPTAESVPKKPEKSVPVREGSPSNASKSVSFGNTTIINPLDTTPDDDDIESRDRLDTITELSETNDSSATNSPFTAFKGFGGTNDSSAKLAFNLSGQSTTGFSFNSTLEATKQRDPLPKYEDISPPSTPQRTAPQEVPKQTPTVPTDDSNGAKPVSILKALISGQSSDDKENASKPQTSTPLPSLIAINKVDVVSPTPLTASITTSAPAAGTPQTAKPSLLAQLITGPPTPTSEPSTTTSPLAALLAANQPTNGTTAQKPDSITSPLGFGQTAPAFGQTPFANSFSFGNTAAPTATSATSPATPAFGNICSPTTTGGGLAFGGSTGFGSAAANQTPATTPFNQQQPALNNMSFGGLGGRPSAESASKNAFGGAFSSPALNTGFAANAQPSGFAGFKTAPAAGGFGSGGSGSFSTGSGGVAQTGFAAFQSSPGAVAQQQPTQPVFGGAPAFGGSPTFGGSPQQPAFGGSPSFGGAPQQPAFGSAPAFGGAPAFGSMGSTGFGGQSAFGGNTGFASTAGDLSFGALASSAQQQGSPQQPTATPFGGGFSGFGSSSDAFSFTQRRK</sequence>
<keyword evidence="3" id="KW-1185">Reference proteome</keyword>
<organism evidence="2">
    <name type="scientific">Oppiella nova</name>
    <dbReference type="NCBI Taxonomy" id="334625"/>
    <lineage>
        <taxon>Eukaryota</taxon>
        <taxon>Metazoa</taxon>
        <taxon>Ecdysozoa</taxon>
        <taxon>Arthropoda</taxon>
        <taxon>Chelicerata</taxon>
        <taxon>Arachnida</taxon>
        <taxon>Acari</taxon>
        <taxon>Acariformes</taxon>
        <taxon>Sarcoptiformes</taxon>
        <taxon>Oribatida</taxon>
        <taxon>Brachypylina</taxon>
        <taxon>Oppioidea</taxon>
        <taxon>Oppiidae</taxon>
        <taxon>Oppiella</taxon>
    </lineage>
</organism>
<name>A0A7R9MAL5_9ACAR</name>
<accession>A0A7R9MAL5</accession>
<feature type="compositionally biased region" description="Polar residues" evidence="1">
    <location>
        <begin position="36"/>
        <end position="47"/>
    </location>
</feature>
<feature type="compositionally biased region" description="Polar residues" evidence="1">
    <location>
        <begin position="662"/>
        <end position="682"/>
    </location>
</feature>
<dbReference type="EMBL" id="OC926201">
    <property type="protein sequence ID" value="CAD7656580.1"/>
    <property type="molecule type" value="Genomic_DNA"/>
</dbReference>
<dbReference type="PANTHER" id="PTHR23193:SF46">
    <property type="entry name" value="NUCLEAR PORE COMPLEX PROTEIN NUP214"/>
    <property type="match status" value="1"/>
</dbReference>
<evidence type="ECO:0000313" key="3">
    <source>
        <dbReference type="Proteomes" id="UP000728032"/>
    </source>
</evidence>
<feature type="compositionally biased region" description="Polar residues" evidence="1">
    <location>
        <begin position="785"/>
        <end position="798"/>
    </location>
</feature>
<feature type="region of interest" description="Disordered" evidence="1">
    <location>
        <begin position="21"/>
        <end position="75"/>
    </location>
</feature>
<protein>
    <recommendedName>
        <fullName evidence="4">Nuclear pore complex protein</fullName>
    </recommendedName>
</protein>
<feature type="region of interest" description="Disordered" evidence="1">
    <location>
        <begin position="785"/>
        <end position="808"/>
    </location>
</feature>
<reference evidence="2" key="1">
    <citation type="submission" date="2020-11" db="EMBL/GenBank/DDBJ databases">
        <authorList>
            <person name="Tran Van P."/>
        </authorList>
    </citation>
    <scope>NUCLEOTIDE SEQUENCE</scope>
</reference>
<feature type="compositionally biased region" description="Polar residues" evidence="1">
    <location>
        <begin position="866"/>
        <end position="885"/>
    </location>
</feature>
<dbReference type="Proteomes" id="UP000728032">
    <property type="component" value="Unassembled WGS sequence"/>
</dbReference>
<dbReference type="AlphaFoldDB" id="A0A7R9MAL5"/>
<feature type="compositionally biased region" description="Low complexity" evidence="1">
    <location>
        <begin position="1082"/>
        <end position="1096"/>
    </location>
</feature>
<dbReference type="GO" id="GO:0006606">
    <property type="term" value="P:protein import into nucleus"/>
    <property type="evidence" value="ECO:0007669"/>
    <property type="project" value="TreeGrafter"/>
</dbReference>
<feature type="region of interest" description="Disordered" evidence="1">
    <location>
        <begin position="963"/>
        <end position="1018"/>
    </location>
</feature>
<feature type="compositionally biased region" description="Low complexity" evidence="1">
    <location>
        <begin position="566"/>
        <end position="575"/>
    </location>
</feature>